<feature type="domain" description="Peptidase S12 Pab87-related C-terminal" evidence="3">
    <location>
        <begin position="465"/>
        <end position="548"/>
    </location>
</feature>
<feature type="compositionally biased region" description="Pro residues" evidence="1">
    <location>
        <begin position="74"/>
        <end position="83"/>
    </location>
</feature>
<dbReference type="Gene3D" id="2.40.128.600">
    <property type="match status" value="1"/>
</dbReference>
<proteinExistence type="predicted"/>
<evidence type="ECO:0000259" key="3">
    <source>
        <dbReference type="Pfam" id="PF11954"/>
    </source>
</evidence>
<dbReference type="Gene3D" id="3.40.710.10">
    <property type="entry name" value="DD-peptidase/beta-lactamase superfamily"/>
    <property type="match status" value="1"/>
</dbReference>
<dbReference type="SUPFAM" id="SSF56601">
    <property type="entry name" value="beta-lactamase/transpeptidase-like"/>
    <property type="match status" value="1"/>
</dbReference>
<dbReference type="Pfam" id="PF00144">
    <property type="entry name" value="Beta-lactamase"/>
    <property type="match status" value="1"/>
</dbReference>
<dbReference type="AlphaFoldDB" id="B3R2H2"/>
<evidence type="ECO:0000256" key="1">
    <source>
        <dbReference type="SAM" id="MobiDB-lite"/>
    </source>
</evidence>
<evidence type="ECO:0000313" key="5">
    <source>
        <dbReference type="Proteomes" id="UP000001692"/>
    </source>
</evidence>
<dbReference type="eggNOG" id="COG1680">
    <property type="taxonomic scope" value="Bacteria"/>
</dbReference>
<dbReference type="Proteomes" id="UP000001692">
    <property type="component" value="Chromosome 1"/>
</dbReference>
<keyword evidence="4" id="KW-0378">Hydrolase</keyword>
<gene>
    <name evidence="4" type="ordered locus">RALTA_A1747</name>
</gene>
<dbReference type="InterPro" id="IPR050491">
    <property type="entry name" value="AmpC-like"/>
</dbReference>
<dbReference type="InterPro" id="IPR001466">
    <property type="entry name" value="Beta-lactam-related"/>
</dbReference>
<feature type="region of interest" description="Disordered" evidence="1">
    <location>
        <begin position="64"/>
        <end position="84"/>
    </location>
</feature>
<evidence type="ECO:0000313" key="4">
    <source>
        <dbReference type="EMBL" id="CAQ69690.1"/>
    </source>
</evidence>
<dbReference type="EC" id="3.5.2.6" evidence="4"/>
<dbReference type="PANTHER" id="PTHR46825:SF15">
    <property type="entry name" value="BETA-LACTAMASE-RELATED DOMAIN-CONTAINING PROTEIN"/>
    <property type="match status" value="1"/>
</dbReference>
<dbReference type="KEGG" id="cti:RALTA_A1747"/>
<dbReference type="EMBL" id="CU633749">
    <property type="protein sequence ID" value="CAQ69690.1"/>
    <property type="molecule type" value="Genomic_DNA"/>
</dbReference>
<dbReference type="InterPro" id="IPR021860">
    <property type="entry name" value="Peptidase_S12_Pab87-rel_C"/>
</dbReference>
<feature type="domain" description="Beta-lactamase-related" evidence="2">
    <location>
        <begin position="95"/>
        <end position="421"/>
    </location>
</feature>
<accession>B3R2H2</accession>
<dbReference type="Pfam" id="PF11954">
    <property type="entry name" value="DUF3471"/>
    <property type="match status" value="1"/>
</dbReference>
<dbReference type="InterPro" id="IPR012338">
    <property type="entry name" value="Beta-lactam/transpept-like"/>
</dbReference>
<reference evidence="4 5" key="1">
    <citation type="journal article" date="2008" name="Genome Res.">
        <title>Genome sequence of the beta-rhizobium Cupriavidus taiwanensis and comparative genomics of rhizobia.</title>
        <authorList>
            <person name="Amadou C."/>
            <person name="Pascal G."/>
            <person name="Mangenot S."/>
            <person name="Glew M."/>
            <person name="Bontemps C."/>
            <person name="Capela D."/>
            <person name="Carrere S."/>
            <person name="Cruveiller S."/>
            <person name="Dossat C."/>
            <person name="Lajus A."/>
            <person name="Marchetti M."/>
            <person name="Poinsot V."/>
            <person name="Rouy Z."/>
            <person name="Servin B."/>
            <person name="Saad M."/>
            <person name="Schenowitz C."/>
            <person name="Barbe V."/>
            <person name="Batut J."/>
            <person name="Medigue C."/>
            <person name="Masson-Boivin C."/>
        </authorList>
    </citation>
    <scope>NUCLEOTIDE SEQUENCE [LARGE SCALE GENOMIC DNA]</scope>
    <source>
        <strain evidence="5">DSM 17343 / BCRC 17206 / CCUG 44338 / CIP 107171 / LMG 19424 / R1</strain>
    </source>
</reference>
<name>B3R2H2_CUPTR</name>
<dbReference type="PANTHER" id="PTHR46825">
    <property type="entry name" value="D-ALANYL-D-ALANINE-CARBOXYPEPTIDASE/ENDOPEPTIDASE AMPH"/>
    <property type="match status" value="1"/>
</dbReference>
<dbReference type="GO" id="GO:0008800">
    <property type="term" value="F:beta-lactamase activity"/>
    <property type="evidence" value="ECO:0007669"/>
    <property type="project" value="UniProtKB-EC"/>
</dbReference>
<dbReference type="HOGENOM" id="CLU_020027_14_3_4"/>
<sequence>MQAFFVLSRYPSPPSYRSHTVVPSTGRGRATACPASQRRTTVGKQGRRRFLGAALGGLLVPALPACGGGDDEPPPTPTPPEPVPAAQITRAIAQVDQLAADLMASSGVPGMAVAVVRGNQTVYARGFGRRLVTDPAPVDADTVFQLASVSKSIGATVVARQVGRGSIGWDTPVRTHLPWFTLADAEVSADVTVGDLYAHRSGLPDHAGDRLEDMGYDRQQVLTRLRFLPLHPFRGVYAYTNFGMTAAAEAVAVAAGTDWATLSEQALYQPLGMTRTSSRYADYAARDNRAVGHVRVNGNWVQGASRMPDAQSPAGGVSASVNDMAKWLAMLLARGEFAGQRVVDAAALAPAVSPQMQSNPPANGRPAGFYGYGFNVGTTELGLTSLNHSGAFAMGVATSFVAVPELDLAIVTLTNAQPIGVPETLNAQFFDLAQYGAIRRDWGKIYGDALAPLLEPEGRLVGQPRPANPLPARALSAYTGVYRNDYYGPLQVADQGGTLVMTLGATPLVLPLSHWDGDIFTFTLVNENAMPGTISQAAFSSDRVWLEFYDHEGLGMFVR</sequence>
<protein>
    <submittedName>
        <fullName evidence="4">Beta-lactamase</fullName>
        <ecNumber evidence="4">3.5.2.6</ecNumber>
    </submittedName>
</protein>
<organism evidence="4 5">
    <name type="scientific">Cupriavidus taiwanensis (strain DSM 17343 / BCRC 17206 / CCUG 44338 / CIP 107171 / LMG 19424 / R1)</name>
    <name type="common">Ralstonia taiwanensis (strain LMG 19424)</name>
    <dbReference type="NCBI Taxonomy" id="977880"/>
    <lineage>
        <taxon>Bacteria</taxon>
        <taxon>Pseudomonadati</taxon>
        <taxon>Pseudomonadota</taxon>
        <taxon>Betaproteobacteria</taxon>
        <taxon>Burkholderiales</taxon>
        <taxon>Burkholderiaceae</taxon>
        <taxon>Cupriavidus</taxon>
    </lineage>
</organism>
<evidence type="ECO:0000259" key="2">
    <source>
        <dbReference type="Pfam" id="PF00144"/>
    </source>
</evidence>
<keyword evidence="5" id="KW-1185">Reference proteome</keyword>